<accession>A0A9P5NRT1</accession>
<feature type="compositionally biased region" description="Pro residues" evidence="2">
    <location>
        <begin position="141"/>
        <end position="156"/>
    </location>
</feature>
<dbReference type="PANTHER" id="PTHR31836">
    <property type="match status" value="1"/>
</dbReference>
<keyword evidence="1" id="KW-0732">Signal</keyword>
<dbReference type="PANTHER" id="PTHR31836:SF28">
    <property type="entry name" value="SRCR DOMAIN-CONTAINING PROTEIN-RELATED"/>
    <property type="match status" value="1"/>
</dbReference>
<dbReference type="Gene3D" id="2.40.40.10">
    <property type="entry name" value="RlpA-like domain"/>
    <property type="match status" value="1"/>
</dbReference>
<feature type="region of interest" description="Disordered" evidence="2">
    <location>
        <begin position="132"/>
        <end position="190"/>
    </location>
</feature>
<dbReference type="InterPro" id="IPR036908">
    <property type="entry name" value="RlpA-like_sf"/>
</dbReference>
<dbReference type="Proteomes" id="UP000724874">
    <property type="component" value="Unassembled WGS sequence"/>
</dbReference>
<protein>
    <submittedName>
        <fullName evidence="3">RlpA-like double-psi beta-barrel-protein domain-containing protein-containing protein</fullName>
    </submittedName>
</protein>
<evidence type="ECO:0000256" key="1">
    <source>
        <dbReference type="ARBA" id="ARBA00022729"/>
    </source>
</evidence>
<sequence length="238" mass="25137">MYFPPAGHAMPAIFHRHQDLAKRSEGDLQLFKRFSGARWSFYNTETGNAGSCGHFLSNSGFTVAVNVEQMTSSWCGKTIRMTYGGRTTTATVQDTCPGCPWDGLDLSPGLFSFFAPQSIGIIYGEWEFTDGTGAPHTTSKKPPPPPTSTWHPPPPTTSKTHSSTKSIPKPSSTSTSVTASPIASSSSTSSINYSSGAASGLAVPTGVISNVPGQVSNLNTLNQIFVQMGAIVETGARI</sequence>
<comment type="caution">
    <text evidence="3">The sequence shown here is derived from an EMBL/GenBank/DDBJ whole genome shotgun (WGS) entry which is preliminary data.</text>
</comment>
<dbReference type="CDD" id="cd22191">
    <property type="entry name" value="DPBB_RlpA_EXP_N-like"/>
    <property type="match status" value="1"/>
</dbReference>
<name>A0A9P5NRT1_GYMJU</name>
<dbReference type="AlphaFoldDB" id="A0A9P5NRT1"/>
<gene>
    <name evidence="3" type="ORF">CPB84DRAFT_671180</name>
</gene>
<keyword evidence="4" id="KW-1185">Reference proteome</keyword>
<evidence type="ECO:0000313" key="3">
    <source>
        <dbReference type="EMBL" id="KAF8904422.1"/>
    </source>
</evidence>
<organism evidence="3 4">
    <name type="scientific">Gymnopilus junonius</name>
    <name type="common">Spectacular rustgill mushroom</name>
    <name type="synonym">Gymnopilus spectabilis subsp. junonius</name>
    <dbReference type="NCBI Taxonomy" id="109634"/>
    <lineage>
        <taxon>Eukaryota</taxon>
        <taxon>Fungi</taxon>
        <taxon>Dikarya</taxon>
        <taxon>Basidiomycota</taxon>
        <taxon>Agaricomycotina</taxon>
        <taxon>Agaricomycetes</taxon>
        <taxon>Agaricomycetidae</taxon>
        <taxon>Agaricales</taxon>
        <taxon>Agaricineae</taxon>
        <taxon>Hymenogastraceae</taxon>
        <taxon>Gymnopilus</taxon>
    </lineage>
</organism>
<dbReference type="EMBL" id="JADNYJ010000026">
    <property type="protein sequence ID" value="KAF8904422.1"/>
    <property type="molecule type" value="Genomic_DNA"/>
</dbReference>
<proteinExistence type="predicted"/>
<feature type="compositionally biased region" description="Low complexity" evidence="2">
    <location>
        <begin position="157"/>
        <end position="190"/>
    </location>
</feature>
<evidence type="ECO:0000313" key="4">
    <source>
        <dbReference type="Proteomes" id="UP000724874"/>
    </source>
</evidence>
<reference evidence="3" key="1">
    <citation type="submission" date="2020-11" db="EMBL/GenBank/DDBJ databases">
        <authorList>
            <consortium name="DOE Joint Genome Institute"/>
            <person name="Ahrendt S."/>
            <person name="Riley R."/>
            <person name="Andreopoulos W."/>
            <person name="LaButti K."/>
            <person name="Pangilinan J."/>
            <person name="Ruiz-duenas F.J."/>
            <person name="Barrasa J.M."/>
            <person name="Sanchez-Garcia M."/>
            <person name="Camarero S."/>
            <person name="Miyauchi S."/>
            <person name="Serrano A."/>
            <person name="Linde D."/>
            <person name="Babiker R."/>
            <person name="Drula E."/>
            <person name="Ayuso-Fernandez I."/>
            <person name="Pacheco R."/>
            <person name="Padilla G."/>
            <person name="Ferreira P."/>
            <person name="Barriuso J."/>
            <person name="Kellner H."/>
            <person name="Castanera R."/>
            <person name="Alfaro M."/>
            <person name="Ramirez L."/>
            <person name="Pisabarro A.G."/>
            <person name="Kuo A."/>
            <person name="Tritt A."/>
            <person name="Lipzen A."/>
            <person name="He G."/>
            <person name="Yan M."/>
            <person name="Ng V."/>
            <person name="Cullen D."/>
            <person name="Martin F."/>
            <person name="Rosso M.-N."/>
            <person name="Henrissat B."/>
            <person name="Hibbett D."/>
            <person name="Martinez A.T."/>
            <person name="Grigoriev I.V."/>
        </authorList>
    </citation>
    <scope>NUCLEOTIDE SEQUENCE</scope>
    <source>
        <strain evidence="3">AH 44721</strain>
    </source>
</reference>
<dbReference type="SUPFAM" id="SSF50685">
    <property type="entry name" value="Barwin-like endoglucanases"/>
    <property type="match status" value="1"/>
</dbReference>
<dbReference type="InterPro" id="IPR051477">
    <property type="entry name" value="Expansin_CellWall"/>
</dbReference>
<dbReference type="OrthoDB" id="623670at2759"/>
<evidence type="ECO:0000256" key="2">
    <source>
        <dbReference type="SAM" id="MobiDB-lite"/>
    </source>
</evidence>